<evidence type="ECO:0000256" key="1">
    <source>
        <dbReference type="SAM" id="MobiDB-lite"/>
    </source>
</evidence>
<dbReference type="OrthoDB" id="2507437at2759"/>
<feature type="compositionally biased region" description="Basic and acidic residues" evidence="1">
    <location>
        <begin position="120"/>
        <end position="135"/>
    </location>
</feature>
<organism evidence="3">
    <name type="scientific">Melampsora larici-populina (strain 98AG31 / pathotype 3-4-7)</name>
    <name type="common">Poplar leaf rust fungus</name>
    <dbReference type="NCBI Taxonomy" id="747676"/>
    <lineage>
        <taxon>Eukaryota</taxon>
        <taxon>Fungi</taxon>
        <taxon>Dikarya</taxon>
        <taxon>Basidiomycota</taxon>
        <taxon>Pucciniomycotina</taxon>
        <taxon>Pucciniomycetes</taxon>
        <taxon>Pucciniales</taxon>
        <taxon>Melampsoraceae</taxon>
        <taxon>Melampsora</taxon>
    </lineage>
</organism>
<dbReference type="GeneID" id="18937487"/>
<accession>F4SB29</accession>
<feature type="compositionally biased region" description="Low complexity" evidence="1">
    <location>
        <begin position="228"/>
        <end position="239"/>
    </location>
</feature>
<evidence type="ECO:0000313" key="3">
    <source>
        <dbReference type="Proteomes" id="UP000001072"/>
    </source>
</evidence>
<sequence>MDDGMFWRVNRTMDAVFGADVIDKNLFSGCYGMEFVLEWLDKARKHATWDNTSDQLINIKLENIREALIKHGALLPEPRHRPAPSPKATKGKKRRVISETLVSPIKIVEKEGLSPPAKRLQIESKSSRSVDHSNTENENTSDVEILSCSIVPSAKPKQSKYQTSSTSVGHLDTEEENTSDLEIISCSIVNSKKHKPSKSSSSTKAVSSNLKSAKKNSKSAPTIQNHHTSNSKSKTLKTSVHSTRPVSTVLTGCPLTSGEMICTRCKLKDDDNGLEFLCHCGHKGIKLYGGRAQNAEVHWASNRCTSATREIRQTASASLFFAKSVPNKEPIISKPLIPCAGINDKTWKRPKATRDILACIKGASNIYHGCRPREVICKEMFGFSAHSKLDDDQRQRWQNQCKAEATWWINRSSPFQTIHSTKCLGTLPRVLLQGMHPEVCTPCWDLRKDSTLKNAINKDYSVGESVKYTSRALMEPDLLNAKRRQYEHLDALSSYVENPSKSGDQKFWQGFTAMALEGKFDNNDVLKGLLMAVTNRQKRENEGKGLTGMHFEPYFDDFIMTLAAISPKCADLFTETLAGRGPRSRRYIRANEDLQMAEGLALSNFARVKKHLQEIGYDGPVSVGTDETVCVKALRVSGEFIVGSQGGDVHFESMQDLTAKVKDLISHKQLCSKIRAYTVQVPLPGVPTYVVALLPSNQNETAEDVCIKHESFLTLAQDAGLKVLSLGSDGAATEMYPHQNPAVWKQSDTSGDCARPKTCTQDRSQSTTVWSSTACVW</sequence>
<dbReference type="EMBL" id="GL883184">
    <property type="protein sequence ID" value="EGF98147.1"/>
    <property type="molecule type" value="Genomic_DNA"/>
</dbReference>
<feature type="region of interest" description="Disordered" evidence="1">
    <location>
        <begin position="192"/>
        <end position="243"/>
    </location>
</feature>
<dbReference type="KEGG" id="mlr:MELLADRAFT_96129"/>
<protein>
    <submittedName>
        <fullName evidence="2">Uncharacterized protein</fullName>
    </submittedName>
</protein>
<feature type="region of interest" description="Disordered" evidence="1">
    <location>
        <begin position="76"/>
        <end position="95"/>
    </location>
</feature>
<dbReference type="AlphaFoldDB" id="F4SB29"/>
<dbReference type="eggNOG" id="ENOG502RVG1">
    <property type="taxonomic scope" value="Eukaryota"/>
</dbReference>
<keyword evidence="3" id="KW-1185">Reference proteome</keyword>
<gene>
    <name evidence="2" type="ORF">MELLADRAFT_96129</name>
</gene>
<dbReference type="HOGENOM" id="CLU_009065_0_1_1"/>
<reference evidence="3" key="1">
    <citation type="journal article" date="2011" name="Proc. Natl. Acad. Sci. U.S.A.">
        <title>Obligate biotrophy features unraveled by the genomic analysis of rust fungi.</title>
        <authorList>
            <person name="Duplessis S."/>
            <person name="Cuomo C.A."/>
            <person name="Lin Y.-C."/>
            <person name="Aerts A."/>
            <person name="Tisserant E."/>
            <person name="Veneault-Fourrey C."/>
            <person name="Joly D.L."/>
            <person name="Hacquard S."/>
            <person name="Amselem J."/>
            <person name="Cantarel B.L."/>
            <person name="Chiu R."/>
            <person name="Coutinho P.M."/>
            <person name="Feau N."/>
            <person name="Field M."/>
            <person name="Frey P."/>
            <person name="Gelhaye E."/>
            <person name="Goldberg J."/>
            <person name="Grabherr M.G."/>
            <person name="Kodira C.D."/>
            <person name="Kohler A."/>
            <person name="Kuees U."/>
            <person name="Lindquist E.A."/>
            <person name="Lucas S.M."/>
            <person name="Mago R."/>
            <person name="Mauceli E."/>
            <person name="Morin E."/>
            <person name="Murat C."/>
            <person name="Pangilinan J.L."/>
            <person name="Park R."/>
            <person name="Pearson M."/>
            <person name="Quesneville H."/>
            <person name="Rouhier N."/>
            <person name="Sakthikumar S."/>
            <person name="Salamov A.A."/>
            <person name="Schmutz J."/>
            <person name="Selles B."/>
            <person name="Shapiro H."/>
            <person name="Tanguay P."/>
            <person name="Tuskan G.A."/>
            <person name="Henrissat B."/>
            <person name="Van de Peer Y."/>
            <person name="Rouze P."/>
            <person name="Ellis J.G."/>
            <person name="Dodds P.N."/>
            <person name="Schein J.E."/>
            <person name="Zhong S."/>
            <person name="Hamelin R.C."/>
            <person name="Grigoriev I.V."/>
            <person name="Szabo L.J."/>
            <person name="Martin F."/>
        </authorList>
    </citation>
    <scope>NUCLEOTIDE SEQUENCE [LARGE SCALE GENOMIC DNA]</scope>
    <source>
        <strain evidence="3">98AG31 / pathotype 3-4-7</strain>
    </source>
</reference>
<dbReference type="InParanoid" id="F4SB29"/>
<feature type="compositionally biased region" description="Polar residues" evidence="1">
    <location>
        <begin position="159"/>
        <end position="168"/>
    </location>
</feature>
<dbReference type="RefSeq" id="XP_007418593.1">
    <property type="nucleotide sequence ID" value="XM_007418531.1"/>
</dbReference>
<proteinExistence type="predicted"/>
<evidence type="ECO:0000313" key="2">
    <source>
        <dbReference type="EMBL" id="EGF98147.1"/>
    </source>
</evidence>
<dbReference type="VEuPathDB" id="FungiDB:MELLADRAFT_96129"/>
<name>F4SB29_MELLP</name>
<feature type="region of interest" description="Disordered" evidence="1">
    <location>
        <begin position="114"/>
        <end position="176"/>
    </location>
</feature>
<feature type="compositionally biased region" description="Low complexity" evidence="1">
    <location>
        <begin position="198"/>
        <end position="211"/>
    </location>
</feature>
<dbReference type="Proteomes" id="UP000001072">
    <property type="component" value="Unassembled WGS sequence"/>
</dbReference>